<reference evidence="3 4" key="1">
    <citation type="submission" date="2018-07" db="EMBL/GenBank/DDBJ databases">
        <title>Complete genome sequence of Psychrobacillus sp. PB01, isolated from iceberg, and comparative genome analysis of Psychrobacillus strains.</title>
        <authorList>
            <person name="Lee P.C."/>
        </authorList>
    </citation>
    <scope>NUCLEOTIDE SEQUENCE [LARGE SCALE GENOMIC DNA]</scope>
    <source>
        <strain evidence="3 4">PB01</strain>
    </source>
</reference>
<dbReference type="Pfam" id="PF18058">
    <property type="entry name" value="SbsC_C"/>
    <property type="match status" value="1"/>
</dbReference>
<organism evidence="3 4">
    <name type="scientific">Psychrobacillus glaciei</name>
    <dbReference type="NCBI Taxonomy" id="2283160"/>
    <lineage>
        <taxon>Bacteria</taxon>
        <taxon>Bacillati</taxon>
        <taxon>Bacillota</taxon>
        <taxon>Bacilli</taxon>
        <taxon>Bacillales</taxon>
        <taxon>Bacillaceae</taxon>
        <taxon>Psychrobacillus</taxon>
    </lineage>
</organism>
<evidence type="ECO:0000256" key="1">
    <source>
        <dbReference type="SAM" id="SignalP"/>
    </source>
</evidence>
<dbReference type="Gene3D" id="1.20.58.780">
    <property type="match status" value="1"/>
</dbReference>
<dbReference type="Proteomes" id="UP000325517">
    <property type="component" value="Chromosome"/>
</dbReference>
<protein>
    <recommendedName>
        <fullName evidence="2">SbsC C-terminal domain-containing protein</fullName>
    </recommendedName>
</protein>
<proteinExistence type="predicted"/>
<dbReference type="EMBL" id="CP031223">
    <property type="protein sequence ID" value="QFF98009.1"/>
    <property type="molecule type" value="Genomic_DNA"/>
</dbReference>
<dbReference type="RefSeq" id="WP_151698956.1">
    <property type="nucleotide sequence ID" value="NZ_CP031223.1"/>
</dbReference>
<name>A0A5J6SJZ1_9BACI</name>
<keyword evidence="4" id="KW-1185">Reference proteome</keyword>
<dbReference type="Gene3D" id="1.20.58.770">
    <property type="match status" value="1"/>
</dbReference>
<dbReference type="OrthoDB" id="2742972at2"/>
<evidence type="ECO:0000313" key="3">
    <source>
        <dbReference type="EMBL" id="QFF98009.1"/>
    </source>
</evidence>
<evidence type="ECO:0000259" key="2">
    <source>
        <dbReference type="Pfam" id="PF18058"/>
    </source>
</evidence>
<gene>
    <name evidence="3" type="ORF">PB01_03795</name>
</gene>
<dbReference type="InterPro" id="IPR041378">
    <property type="entry name" value="S-layer_SbsC_C"/>
</dbReference>
<sequence>MNKRFIKQTTAAVLLTTSVLSFSPVAFGASTSVDQSISKVKLELSKATTHYVNPALDGKLASVDTLYTALNSVKKNYQNAVKEIKSSKLSQKEKDAKLKEIETLYNEKVTKGLAPYIDAYNYATKYLDPLLADIKAAEAKNDFAAVEKAYHELSYQLKGRTAILYRFSGKASRDLLLDKYKQPSDQKRDELMVPVTIYMKLVEVEKLVKEGKLDEAKKVLETIQALVEQLPTTGTSSFVKELVKTVDKVTEVVAPVAPVTPPAAGGGGGGGGGETSQTGNDLLKAALEKQIQAGNASGDVLVSLSGKTFTVKVKKAESTLGSFTNAAKPVFAAFKGNTVVNSVVVKYIAGGNDVIISNSNVNSDQDFEVVISKALAQVGLKEDSTLDILIDHDVTFEVKGTIDGKSFDDKYTFSFKENK</sequence>
<feature type="signal peptide" evidence="1">
    <location>
        <begin position="1"/>
        <end position="28"/>
    </location>
</feature>
<dbReference type="AlphaFoldDB" id="A0A5J6SJZ1"/>
<feature type="chain" id="PRO_5023858038" description="SbsC C-terminal domain-containing protein" evidence="1">
    <location>
        <begin position="29"/>
        <end position="419"/>
    </location>
</feature>
<accession>A0A5J6SJZ1</accession>
<dbReference type="Gene3D" id="1.20.58.790">
    <property type="match status" value="1"/>
</dbReference>
<keyword evidence="1" id="KW-0732">Signal</keyword>
<dbReference type="KEGG" id="psyo:PB01_03795"/>
<feature type="domain" description="SbsC C-terminal" evidence="2">
    <location>
        <begin position="64"/>
        <end position="184"/>
    </location>
</feature>
<evidence type="ECO:0000313" key="4">
    <source>
        <dbReference type="Proteomes" id="UP000325517"/>
    </source>
</evidence>